<dbReference type="Proteomes" id="UP000068167">
    <property type="component" value="Chromosome"/>
</dbReference>
<evidence type="ECO:0008006" key="3">
    <source>
        <dbReference type="Google" id="ProtNLM"/>
    </source>
</evidence>
<dbReference type="SUPFAM" id="SSF52540">
    <property type="entry name" value="P-loop containing nucleoside triphosphate hydrolases"/>
    <property type="match status" value="1"/>
</dbReference>
<sequence>MHQIRSRSSLAVWGGPGMGKSSFLKLLTYPIIWEQCGQDYNQAVVVFIDCQSLEPFKISDFWRNILVTIKNNFSFLKTSIDRLFVTLYAKSTYKMPR</sequence>
<protein>
    <recommendedName>
        <fullName evidence="3">ATP-binding protein</fullName>
    </recommendedName>
</protein>
<dbReference type="PATRIC" id="fig|1638788.3.peg.4420"/>
<evidence type="ECO:0000313" key="1">
    <source>
        <dbReference type="EMBL" id="AKV69315.1"/>
    </source>
</evidence>
<proteinExistence type="predicted"/>
<dbReference type="EMBL" id="CP011339">
    <property type="protein sequence ID" value="AKV69315.1"/>
    <property type="molecule type" value="Genomic_DNA"/>
</dbReference>
<evidence type="ECO:0000313" key="2">
    <source>
        <dbReference type="Proteomes" id="UP000068167"/>
    </source>
</evidence>
<gene>
    <name evidence="1" type="ORF">VL20_4388</name>
</gene>
<organism evidence="1 2">
    <name type="scientific">Microcystis panniformis FACHB-1757</name>
    <dbReference type="NCBI Taxonomy" id="1638788"/>
    <lineage>
        <taxon>Bacteria</taxon>
        <taxon>Bacillati</taxon>
        <taxon>Cyanobacteriota</taxon>
        <taxon>Cyanophyceae</taxon>
        <taxon>Oscillatoriophycideae</taxon>
        <taxon>Chroococcales</taxon>
        <taxon>Microcystaceae</taxon>
        <taxon>Microcystis</taxon>
    </lineage>
</organism>
<dbReference type="InterPro" id="IPR027417">
    <property type="entry name" value="P-loop_NTPase"/>
</dbReference>
<dbReference type="AlphaFoldDB" id="A0A0K1S5I5"/>
<reference evidence="1 2" key="1">
    <citation type="journal article" date="2016" name="Stand. Genomic Sci.">
        <title>Complete genome sequence and genomic characterization of Microcystis panniformis FACHB 1757 by third-generation sequencing.</title>
        <authorList>
            <person name="Zhang J.Y."/>
            <person name="Guan R."/>
            <person name="Zhang H.J."/>
            <person name="Li H."/>
            <person name="Xiao P."/>
            <person name="Yu G.L."/>
            <person name="Du L."/>
            <person name="Cao D.M."/>
            <person name="Zhu B.C."/>
            <person name="Li R.H."/>
            <person name="Lu Z.H."/>
        </authorList>
    </citation>
    <scope>NUCLEOTIDE SEQUENCE [LARGE SCALE GENOMIC DNA]</scope>
    <source>
        <strain evidence="1 2">FACHB-1757</strain>
    </source>
</reference>
<keyword evidence="2" id="KW-1185">Reference proteome</keyword>
<dbReference type="KEGG" id="mpk:VL20_4388"/>
<name>A0A0K1S5I5_9CHRO</name>
<dbReference type="Gene3D" id="3.40.50.300">
    <property type="entry name" value="P-loop containing nucleotide triphosphate hydrolases"/>
    <property type="match status" value="1"/>
</dbReference>
<accession>A0A0K1S5I5</accession>